<dbReference type="Proteomes" id="UP000059074">
    <property type="component" value="Unassembled WGS sequence"/>
</dbReference>
<dbReference type="EMBL" id="LMTR01000033">
    <property type="protein sequence ID" value="KWT70260.1"/>
    <property type="molecule type" value="Genomic_DNA"/>
</dbReference>
<organism evidence="4 5">
    <name type="scientific">Hyphomicrobium sulfonivorans</name>
    <dbReference type="NCBI Taxonomy" id="121290"/>
    <lineage>
        <taxon>Bacteria</taxon>
        <taxon>Pseudomonadati</taxon>
        <taxon>Pseudomonadota</taxon>
        <taxon>Alphaproteobacteria</taxon>
        <taxon>Hyphomicrobiales</taxon>
        <taxon>Hyphomicrobiaceae</taxon>
        <taxon>Hyphomicrobium</taxon>
    </lineage>
</organism>
<reference evidence="4 5" key="1">
    <citation type="submission" date="2015-10" db="EMBL/GenBank/DDBJ databases">
        <title>Transcriptomic analysis of a linuron degrading triple-species bacterial consortium.</title>
        <authorList>
            <person name="Albers P."/>
        </authorList>
    </citation>
    <scope>NUCLEOTIDE SEQUENCE [LARGE SCALE GENOMIC DNA]</scope>
    <source>
        <strain evidence="4 5">WDL6</strain>
    </source>
</reference>
<name>A0A120CX17_HYPSL</name>
<keyword evidence="2" id="KW-0472">Membrane</keyword>
<dbReference type="OrthoDB" id="9760333at2"/>
<dbReference type="RefSeq" id="WP_157066630.1">
    <property type="nucleotide sequence ID" value="NZ_LMTR01000033.1"/>
</dbReference>
<dbReference type="InterPro" id="IPR036942">
    <property type="entry name" value="Beta-barrel_TonB_sf"/>
</dbReference>
<evidence type="ECO:0000313" key="5">
    <source>
        <dbReference type="Proteomes" id="UP000059074"/>
    </source>
</evidence>
<dbReference type="Gene3D" id="2.40.170.20">
    <property type="entry name" value="TonB-dependent receptor, beta-barrel domain"/>
    <property type="match status" value="1"/>
</dbReference>
<comment type="subcellular location">
    <subcellularLocation>
        <location evidence="1">Cell outer membrane</location>
    </subcellularLocation>
</comment>
<keyword evidence="3" id="KW-0998">Cell outer membrane</keyword>
<gene>
    <name evidence="4" type="ORF">APY04_1085</name>
</gene>
<evidence type="ECO:0000256" key="3">
    <source>
        <dbReference type="ARBA" id="ARBA00023237"/>
    </source>
</evidence>
<keyword evidence="5" id="KW-1185">Reference proteome</keyword>
<evidence type="ECO:0000256" key="2">
    <source>
        <dbReference type="ARBA" id="ARBA00023136"/>
    </source>
</evidence>
<sequence length="49" mass="5452">MEVGAKATFLDGRGELTVALYDIVKNDMLTRDPFDSAKQLQIGQQSSRH</sequence>
<dbReference type="STRING" id="121290.APY04_1085"/>
<evidence type="ECO:0000313" key="4">
    <source>
        <dbReference type="EMBL" id="KWT70260.1"/>
    </source>
</evidence>
<protein>
    <submittedName>
        <fullName evidence="4">Uncharacterized protein</fullName>
    </submittedName>
</protein>
<dbReference type="GO" id="GO:0009279">
    <property type="term" value="C:cell outer membrane"/>
    <property type="evidence" value="ECO:0007669"/>
    <property type="project" value="UniProtKB-SubCell"/>
</dbReference>
<evidence type="ECO:0000256" key="1">
    <source>
        <dbReference type="ARBA" id="ARBA00004442"/>
    </source>
</evidence>
<dbReference type="AlphaFoldDB" id="A0A120CX17"/>
<accession>A0A120CX17</accession>
<proteinExistence type="predicted"/>
<comment type="caution">
    <text evidence="4">The sequence shown here is derived from an EMBL/GenBank/DDBJ whole genome shotgun (WGS) entry which is preliminary data.</text>
</comment>